<dbReference type="Pfam" id="PF03869">
    <property type="entry name" value="Arc"/>
    <property type="match status" value="1"/>
</dbReference>
<protein>
    <submittedName>
        <fullName evidence="3">Arc family DNA-binding protein</fullName>
    </submittedName>
</protein>
<gene>
    <name evidence="3" type="ORF">SR908_13675</name>
</gene>
<evidence type="ECO:0000259" key="2">
    <source>
        <dbReference type="Pfam" id="PF03869"/>
    </source>
</evidence>
<reference evidence="3 4" key="1">
    <citation type="submission" date="2023-11" db="EMBL/GenBank/DDBJ databases">
        <title>MicrobeMod: A computational toolkit for identifying prokaryotic methylation and restriction-modification with nanopore sequencing.</title>
        <authorList>
            <person name="Crits-Christoph A."/>
            <person name="Kang S.C."/>
            <person name="Lee H."/>
            <person name="Ostrov N."/>
        </authorList>
    </citation>
    <scope>NUCLEOTIDE SEQUENCE [LARGE SCALE GENOMIC DNA]</scope>
    <source>
        <strain evidence="3 4">ATCC 43984</strain>
    </source>
</reference>
<dbReference type="InterPro" id="IPR010985">
    <property type="entry name" value="Ribbon_hlx_hlx"/>
</dbReference>
<dbReference type="RefSeq" id="WP_246920763.1">
    <property type="nucleotide sequence ID" value="NZ_CP140151.1"/>
</dbReference>
<dbReference type="InterPro" id="IPR005569">
    <property type="entry name" value="Arc_DNA-bd_dom"/>
</dbReference>
<evidence type="ECO:0000313" key="4">
    <source>
        <dbReference type="Proteomes" id="UP001321908"/>
    </source>
</evidence>
<evidence type="ECO:0000313" key="3">
    <source>
        <dbReference type="EMBL" id="WQH08517.1"/>
    </source>
</evidence>
<dbReference type="SUPFAM" id="SSF47598">
    <property type="entry name" value="Ribbon-helix-helix"/>
    <property type="match status" value="1"/>
</dbReference>
<keyword evidence="4" id="KW-1185">Reference proteome</keyword>
<accession>A0ABZ0Y8X0</accession>
<proteinExistence type="predicted"/>
<keyword evidence="3" id="KW-0238">DNA-binding</keyword>
<feature type="domain" description="Arc-like DNA binding" evidence="2">
    <location>
        <begin position="5"/>
        <end position="48"/>
    </location>
</feature>
<sequence>MTTQQTDPQYKLRMPAELRDSLKEASKANNRSMNAEIVARLQQSFEVEHREAMYDDVPPKLMLKLLEGFRYQLMEQIKDGTAEPGFPHLDPGYVEIKTGPDEDDSGSKS</sequence>
<dbReference type="InterPro" id="IPR013321">
    <property type="entry name" value="Arc_rbn_hlx_hlx"/>
</dbReference>
<dbReference type="EMBL" id="CP140151">
    <property type="protein sequence ID" value="WQH08517.1"/>
    <property type="molecule type" value="Genomic_DNA"/>
</dbReference>
<name>A0ABZ0Y8X0_9GAMM</name>
<organism evidence="3 4">
    <name type="scientific">Chromohalobacter canadensis</name>
    <dbReference type="NCBI Taxonomy" id="141389"/>
    <lineage>
        <taxon>Bacteria</taxon>
        <taxon>Pseudomonadati</taxon>
        <taxon>Pseudomonadota</taxon>
        <taxon>Gammaproteobacteria</taxon>
        <taxon>Oceanospirillales</taxon>
        <taxon>Halomonadaceae</taxon>
        <taxon>Chromohalobacter</taxon>
    </lineage>
</organism>
<dbReference type="Gene3D" id="1.10.1220.10">
    <property type="entry name" value="Met repressor-like"/>
    <property type="match status" value="1"/>
</dbReference>
<dbReference type="Proteomes" id="UP001321908">
    <property type="component" value="Chromosome"/>
</dbReference>
<evidence type="ECO:0000256" key="1">
    <source>
        <dbReference type="SAM" id="MobiDB-lite"/>
    </source>
</evidence>
<feature type="region of interest" description="Disordered" evidence="1">
    <location>
        <begin position="81"/>
        <end position="109"/>
    </location>
</feature>
<dbReference type="GO" id="GO:0003677">
    <property type="term" value="F:DNA binding"/>
    <property type="evidence" value="ECO:0007669"/>
    <property type="project" value="UniProtKB-KW"/>
</dbReference>